<evidence type="ECO:0000256" key="1">
    <source>
        <dbReference type="ARBA" id="ARBA00004127"/>
    </source>
</evidence>
<dbReference type="PANTHER" id="PTHR31503:SF22">
    <property type="entry name" value="VACUOLAR CALCIUM ION TRANSPORTER"/>
    <property type="match status" value="1"/>
</dbReference>
<dbReference type="NCBIfam" id="TIGR00378">
    <property type="entry name" value="cax"/>
    <property type="match status" value="1"/>
</dbReference>
<dbReference type="EMBL" id="CP011801">
    <property type="protein sequence ID" value="ALA58798.1"/>
    <property type="molecule type" value="Genomic_DNA"/>
</dbReference>
<evidence type="ECO:0000313" key="12">
    <source>
        <dbReference type="Proteomes" id="UP000069205"/>
    </source>
</evidence>
<evidence type="ECO:0000256" key="8">
    <source>
        <dbReference type="ARBA" id="ARBA00023136"/>
    </source>
</evidence>
<dbReference type="GO" id="GO:0006874">
    <property type="term" value="P:intracellular calcium ion homeostasis"/>
    <property type="evidence" value="ECO:0007669"/>
    <property type="project" value="TreeGrafter"/>
</dbReference>
<dbReference type="Gene3D" id="1.20.1420.30">
    <property type="entry name" value="NCX, central ion-binding region"/>
    <property type="match status" value="1"/>
</dbReference>
<comment type="similarity">
    <text evidence="9">Belongs to the Ca(2+):cation antiporter (CaCA) (TC 2.A.19) family.</text>
</comment>
<dbReference type="AlphaFoldDB" id="A0A0K2GCX0"/>
<evidence type="ECO:0000256" key="5">
    <source>
        <dbReference type="ARBA" id="ARBA00022837"/>
    </source>
</evidence>
<keyword evidence="6 9" id="KW-1133">Transmembrane helix</keyword>
<keyword evidence="9" id="KW-0050">Antiport</keyword>
<keyword evidence="5 9" id="KW-0106">Calcium</keyword>
<accession>A0A0K2GCX0</accession>
<sequence length="355" mass="36898">MFASRLDLLLIFIPVAVALDVLKADALLVFGASALAIIPLAGLLGRATEHLTCHVGAGIGSLLNASLGNAAELIIALVALREGLHDVVKASLTGSIIGNVLLVLGASMIAGGMKYERQRFNQTAAGLGSSLLVLAAVGLIIPALFHFTAADRGVRIEHELSLLISVVLFVIYCLSLAFSLKTHRHVFAGGSHDAGDLGGRPWSYRLSLGVLTAVAILIGVMSEVLVGAIEPAAHQLGLTQVFVGVILVALVGNAAEHSSAVLMAMKNKMDLALGIAVGSSMQIALFVAPVLVFASYAIGGHPLDLIFTPFEVAAVTMSVLILGFVSMDGESHWMEGVMLLGVYAMLAVAFYFLPA</sequence>
<evidence type="ECO:0000256" key="6">
    <source>
        <dbReference type="ARBA" id="ARBA00022989"/>
    </source>
</evidence>
<evidence type="ECO:0000313" key="11">
    <source>
        <dbReference type="EMBL" id="ALA58798.1"/>
    </source>
</evidence>
<evidence type="ECO:0000259" key="10">
    <source>
        <dbReference type="Pfam" id="PF01699"/>
    </source>
</evidence>
<feature type="domain" description="Sodium/calcium exchanger membrane region" evidence="10">
    <location>
        <begin position="27"/>
        <end position="180"/>
    </location>
</feature>
<feature type="transmembrane region" description="Helical" evidence="9">
    <location>
        <begin position="271"/>
        <end position="299"/>
    </location>
</feature>
<feature type="transmembrane region" description="Helical" evidence="9">
    <location>
        <begin position="305"/>
        <end position="325"/>
    </location>
</feature>
<dbReference type="STRING" id="42253.NITMOv2_2383"/>
<reference evidence="11 12" key="1">
    <citation type="journal article" date="2015" name="Proc. Natl. Acad. Sci. U.S.A.">
        <title>Expanded metabolic versatility of ubiquitous nitrite-oxidizing bacteria from the genus Nitrospira.</title>
        <authorList>
            <person name="Koch H."/>
            <person name="Lucker S."/>
            <person name="Albertsen M."/>
            <person name="Kitzinger K."/>
            <person name="Herbold C."/>
            <person name="Spieck E."/>
            <person name="Nielsen P.H."/>
            <person name="Wagner M."/>
            <person name="Daims H."/>
        </authorList>
    </citation>
    <scope>NUCLEOTIDE SEQUENCE [LARGE SCALE GENOMIC DNA]</scope>
    <source>
        <strain evidence="11 12">NSP M-1</strain>
    </source>
</reference>
<keyword evidence="2 9" id="KW-0813">Transport</keyword>
<feature type="transmembrane region" description="Helical" evidence="9">
    <location>
        <begin position="160"/>
        <end position="180"/>
    </location>
</feature>
<organism evidence="11 12">
    <name type="scientific">Nitrospira moscoviensis</name>
    <dbReference type="NCBI Taxonomy" id="42253"/>
    <lineage>
        <taxon>Bacteria</taxon>
        <taxon>Pseudomonadati</taxon>
        <taxon>Nitrospirota</taxon>
        <taxon>Nitrospiria</taxon>
        <taxon>Nitrospirales</taxon>
        <taxon>Nitrospiraceae</taxon>
        <taxon>Nitrospira</taxon>
    </lineage>
</organism>
<comment type="subcellular location">
    <subcellularLocation>
        <location evidence="1">Endomembrane system</location>
        <topology evidence="1">Multi-pass membrane protein</topology>
    </subcellularLocation>
</comment>
<dbReference type="InterPro" id="IPR004798">
    <property type="entry name" value="CAX-like"/>
</dbReference>
<dbReference type="GO" id="GO:0012505">
    <property type="term" value="C:endomembrane system"/>
    <property type="evidence" value="ECO:0007669"/>
    <property type="project" value="UniProtKB-SubCell"/>
</dbReference>
<feature type="transmembrane region" description="Helical" evidence="9">
    <location>
        <begin position="28"/>
        <end position="45"/>
    </location>
</feature>
<evidence type="ECO:0000256" key="3">
    <source>
        <dbReference type="ARBA" id="ARBA00022568"/>
    </source>
</evidence>
<dbReference type="GO" id="GO:0015369">
    <property type="term" value="F:calcium:proton antiporter activity"/>
    <property type="evidence" value="ECO:0007669"/>
    <property type="project" value="UniProtKB-UniRule"/>
</dbReference>
<keyword evidence="3 9" id="KW-0109">Calcium transport</keyword>
<feature type="transmembrane region" description="Helical" evidence="9">
    <location>
        <begin position="92"/>
        <end position="112"/>
    </location>
</feature>
<protein>
    <recommendedName>
        <fullName evidence="9">Ca(2+)/H(+) antiporter</fullName>
    </recommendedName>
</protein>
<dbReference type="InterPro" id="IPR044880">
    <property type="entry name" value="NCX_ion-bd_dom_sf"/>
</dbReference>
<dbReference type="RefSeq" id="WP_202967354.1">
    <property type="nucleotide sequence ID" value="NZ_CP011801.1"/>
</dbReference>
<dbReference type="InterPro" id="IPR004837">
    <property type="entry name" value="NaCa_Exmemb"/>
</dbReference>
<comment type="caution">
    <text evidence="9">Lacks conserved residue(s) required for the propagation of feature annotation.</text>
</comment>
<comment type="function">
    <text evidence="9">Ca(+)/H(+) antiporter that extrudes calcium in exchange for external protons.</text>
</comment>
<dbReference type="PATRIC" id="fig|42253.5.peg.2351"/>
<feature type="transmembrane region" description="Helical" evidence="9">
    <location>
        <begin position="124"/>
        <end position="148"/>
    </location>
</feature>
<evidence type="ECO:0000256" key="2">
    <source>
        <dbReference type="ARBA" id="ARBA00022448"/>
    </source>
</evidence>
<dbReference type="InterPro" id="IPR004713">
    <property type="entry name" value="CaH_exchang"/>
</dbReference>
<evidence type="ECO:0000256" key="7">
    <source>
        <dbReference type="ARBA" id="ARBA00023065"/>
    </source>
</evidence>
<evidence type="ECO:0000256" key="4">
    <source>
        <dbReference type="ARBA" id="ARBA00022692"/>
    </source>
</evidence>
<dbReference type="Pfam" id="PF01699">
    <property type="entry name" value="Na_Ca_ex"/>
    <property type="match status" value="2"/>
</dbReference>
<dbReference type="KEGG" id="nmv:NITMOv2_2383"/>
<feature type="transmembrane region" description="Helical" evidence="9">
    <location>
        <begin position="57"/>
        <end position="80"/>
    </location>
</feature>
<keyword evidence="8 9" id="KW-0472">Membrane</keyword>
<name>A0A0K2GCX0_NITMO</name>
<proteinExistence type="inferred from homology"/>
<keyword evidence="7 9" id="KW-0406">Ion transport</keyword>
<dbReference type="Proteomes" id="UP000069205">
    <property type="component" value="Chromosome"/>
</dbReference>
<evidence type="ECO:0000256" key="9">
    <source>
        <dbReference type="RuleBase" id="RU365028"/>
    </source>
</evidence>
<feature type="transmembrane region" description="Helical" evidence="9">
    <location>
        <begin position="208"/>
        <end position="229"/>
    </location>
</feature>
<gene>
    <name evidence="11" type="primary">VCX</name>
    <name evidence="11" type="ORF">NITMOv2_2383</name>
</gene>
<feature type="domain" description="Sodium/calcium exchanger membrane region" evidence="10">
    <location>
        <begin position="207"/>
        <end position="351"/>
    </location>
</feature>
<keyword evidence="4 9" id="KW-0812">Transmembrane</keyword>
<feature type="transmembrane region" description="Helical" evidence="9">
    <location>
        <begin position="337"/>
        <end position="353"/>
    </location>
</feature>
<dbReference type="PANTHER" id="PTHR31503">
    <property type="entry name" value="VACUOLAR CALCIUM ION TRANSPORTER"/>
    <property type="match status" value="1"/>
</dbReference>
<dbReference type="GO" id="GO:0016020">
    <property type="term" value="C:membrane"/>
    <property type="evidence" value="ECO:0007669"/>
    <property type="project" value="InterPro"/>
</dbReference>
<keyword evidence="12" id="KW-1185">Reference proteome</keyword>